<comment type="caution">
    <text evidence="2">The sequence shown here is derived from an EMBL/GenBank/DDBJ whole genome shotgun (WGS) entry which is preliminary data.</text>
</comment>
<evidence type="ECO:0000256" key="1">
    <source>
        <dbReference type="SAM" id="MobiDB-lite"/>
    </source>
</evidence>
<organism evidence="2 3">
    <name type="scientific">Quadrisphaera setariae</name>
    <dbReference type="NCBI Taxonomy" id="2593304"/>
    <lineage>
        <taxon>Bacteria</taxon>
        <taxon>Bacillati</taxon>
        <taxon>Actinomycetota</taxon>
        <taxon>Actinomycetes</taxon>
        <taxon>Kineosporiales</taxon>
        <taxon>Kineosporiaceae</taxon>
        <taxon>Quadrisphaera</taxon>
    </lineage>
</organism>
<dbReference type="EMBL" id="VKAC01000008">
    <property type="protein sequence ID" value="TXR55469.1"/>
    <property type="molecule type" value="Genomic_DNA"/>
</dbReference>
<gene>
    <name evidence="2" type="ORF">FMM08_14215</name>
</gene>
<reference evidence="2 3" key="1">
    <citation type="submission" date="2019-07" db="EMBL/GenBank/DDBJ databases">
        <title>Quadrisphaera sp. strain DD2A genome sequencing and assembly.</title>
        <authorList>
            <person name="Kim I."/>
        </authorList>
    </citation>
    <scope>NUCLEOTIDE SEQUENCE [LARGE SCALE GENOMIC DNA]</scope>
    <source>
        <strain evidence="2 3">DD2A</strain>
    </source>
</reference>
<evidence type="ECO:0000313" key="2">
    <source>
        <dbReference type="EMBL" id="TXR55469.1"/>
    </source>
</evidence>
<sequence length="139" mass="14887">MSTASARRTTTKSTTTTSERAQIRTVETPVRPLPAVSQLHLPSKPVSDRMRTAVSAAAMRETIAEWLEEAGPLGPKALRDLAVAAHVPYDVVRGMTRREATGTVPPGLAARLLWAMGEPLRPDLRQALAEDLAVEAPAA</sequence>
<accession>A0A5C8ZDU3</accession>
<dbReference type="AlphaFoldDB" id="A0A5C8ZDU3"/>
<proteinExistence type="predicted"/>
<dbReference type="RefSeq" id="WP_147927045.1">
    <property type="nucleotide sequence ID" value="NZ_VKAC01000008.1"/>
</dbReference>
<dbReference type="OrthoDB" id="5188622at2"/>
<evidence type="ECO:0000313" key="3">
    <source>
        <dbReference type="Proteomes" id="UP000321234"/>
    </source>
</evidence>
<name>A0A5C8ZDU3_9ACTN</name>
<dbReference type="Proteomes" id="UP000321234">
    <property type="component" value="Unassembled WGS sequence"/>
</dbReference>
<feature type="compositionally biased region" description="Low complexity" evidence="1">
    <location>
        <begin position="1"/>
        <end position="20"/>
    </location>
</feature>
<protein>
    <submittedName>
        <fullName evidence="2">Uncharacterized protein</fullName>
    </submittedName>
</protein>
<feature type="region of interest" description="Disordered" evidence="1">
    <location>
        <begin position="1"/>
        <end position="24"/>
    </location>
</feature>
<keyword evidence="3" id="KW-1185">Reference proteome</keyword>